<evidence type="ECO:0000313" key="2">
    <source>
        <dbReference type="Proteomes" id="UP000223906"/>
    </source>
</evidence>
<name>A0A1W6DXD0_9CAUD</name>
<proteinExistence type="predicted"/>
<gene>
    <name evidence="1" type="ORF">LAV_00141</name>
</gene>
<protein>
    <submittedName>
        <fullName evidence="1">Uncharacterized protein</fullName>
    </submittedName>
</protein>
<dbReference type="Proteomes" id="UP000223906">
    <property type="component" value="Segment"/>
</dbReference>
<sequence length="47" mass="5391">MVRYKLTVTDRSFTHTFGYATEAARDKARDRHIKAGAKTSIEDATFR</sequence>
<organism evidence="1 2">
    <name type="scientific">Sphingobium phage Lacusarx</name>
    <dbReference type="NCBI Taxonomy" id="1980139"/>
    <lineage>
        <taxon>Viruses</taxon>
        <taxon>Duplodnaviria</taxon>
        <taxon>Heunggongvirae</taxon>
        <taxon>Uroviricota</taxon>
        <taxon>Caudoviricetes</taxon>
        <taxon>Lacusarxvirus</taxon>
        <taxon>Lacusarxvirus lacusarx</taxon>
    </lineage>
</organism>
<reference evidence="1 2" key="1">
    <citation type="submission" date="2017-02" db="EMBL/GenBank/DDBJ databases">
        <title>The first characterized phage against a member of the ecologically important #sphingomonads reveals high dissimilarity against all other known phages.</title>
        <authorList>
            <person name="Nielsen T.K."/>
            <person name="Carstens A.B."/>
            <person name="Kot W."/>
            <person name="Lametsch R."/>
            <person name="Neve H."/>
            <person name="Hansen L.H."/>
        </authorList>
    </citation>
    <scope>NUCLEOTIDE SEQUENCE [LARGE SCALE GENOMIC DNA]</scope>
</reference>
<dbReference type="EMBL" id="KY629563">
    <property type="protein sequence ID" value="ARK07516.1"/>
    <property type="molecule type" value="Genomic_DNA"/>
</dbReference>
<accession>A0A1W6DXD0</accession>
<keyword evidence="2" id="KW-1185">Reference proteome</keyword>
<evidence type="ECO:0000313" key="1">
    <source>
        <dbReference type="EMBL" id="ARK07516.1"/>
    </source>
</evidence>